<dbReference type="InterPro" id="IPR034660">
    <property type="entry name" value="DinB/YfiT-like"/>
</dbReference>
<gene>
    <name evidence="1" type="ORF">ACFPOF_20595</name>
</gene>
<dbReference type="Gene3D" id="1.20.120.450">
    <property type="entry name" value="dinb family like domain"/>
    <property type="match status" value="1"/>
</dbReference>
<protein>
    <submittedName>
        <fullName evidence="1">DUF1572 family protein</fullName>
    </submittedName>
</protein>
<dbReference type="EMBL" id="JBHSMI010000029">
    <property type="protein sequence ID" value="MFC5405145.1"/>
    <property type="molecule type" value="Genomic_DNA"/>
</dbReference>
<sequence>MTDYIADLAAHTLTTAIATFRSQKKLGDRAIAQLDDAAIGWSPNPESNSIGIIVKHLSGNMISRWTDFLTSDGEKPNRNRDDEFEGGYESLSLMNEAWERGWAALFGALEAMHPDDLLSTVYIRGEAHTALEAIYRQISHYGCHVGQIVYASKAYKSAGWGTLSIAKGKSQQFNEDMQRK</sequence>
<comment type="caution">
    <text evidence="1">The sequence shown here is derived from an EMBL/GenBank/DDBJ whole genome shotgun (WGS) entry which is preliminary data.</text>
</comment>
<dbReference type="InterPro" id="IPR011466">
    <property type="entry name" value="DUF1572"/>
</dbReference>
<evidence type="ECO:0000313" key="2">
    <source>
        <dbReference type="Proteomes" id="UP001596113"/>
    </source>
</evidence>
<keyword evidence="2" id="KW-1185">Reference proteome</keyword>
<dbReference type="SUPFAM" id="SSF109854">
    <property type="entry name" value="DinB/YfiT-like putative metalloenzymes"/>
    <property type="match status" value="1"/>
</dbReference>
<accession>A0ABW0HVA9</accession>
<dbReference type="Proteomes" id="UP001596113">
    <property type="component" value="Unassembled WGS sequence"/>
</dbReference>
<dbReference type="Pfam" id="PF07609">
    <property type="entry name" value="DUF1572"/>
    <property type="match status" value="1"/>
</dbReference>
<evidence type="ECO:0000313" key="1">
    <source>
        <dbReference type="EMBL" id="MFC5405145.1"/>
    </source>
</evidence>
<organism evidence="1 2">
    <name type="scientific">Cohnella soli</name>
    <dbReference type="NCBI Taxonomy" id="425005"/>
    <lineage>
        <taxon>Bacteria</taxon>
        <taxon>Bacillati</taxon>
        <taxon>Bacillota</taxon>
        <taxon>Bacilli</taxon>
        <taxon>Bacillales</taxon>
        <taxon>Paenibacillaceae</taxon>
        <taxon>Cohnella</taxon>
    </lineage>
</organism>
<proteinExistence type="predicted"/>
<reference evidence="2" key="1">
    <citation type="journal article" date="2019" name="Int. J. Syst. Evol. Microbiol.">
        <title>The Global Catalogue of Microorganisms (GCM) 10K type strain sequencing project: providing services to taxonomists for standard genome sequencing and annotation.</title>
        <authorList>
            <consortium name="The Broad Institute Genomics Platform"/>
            <consortium name="The Broad Institute Genome Sequencing Center for Infectious Disease"/>
            <person name="Wu L."/>
            <person name="Ma J."/>
        </authorList>
    </citation>
    <scope>NUCLEOTIDE SEQUENCE [LARGE SCALE GENOMIC DNA]</scope>
    <source>
        <strain evidence="2">CGMCC 1.18575</strain>
    </source>
</reference>
<name>A0ABW0HVA9_9BACL</name>
<dbReference type="RefSeq" id="WP_378136144.1">
    <property type="nucleotide sequence ID" value="NZ_JBHSMI010000029.1"/>
</dbReference>